<dbReference type="PROSITE" id="PS51462">
    <property type="entry name" value="NUDIX"/>
    <property type="match status" value="1"/>
</dbReference>
<feature type="domain" description="Nudix hydrolase" evidence="3">
    <location>
        <begin position="9"/>
        <end position="140"/>
    </location>
</feature>
<dbReference type="PRINTS" id="PR00502">
    <property type="entry name" value="NUDIXFAMILY"/>
</dbReference>
<dbReference type="Proteomes" id="UP000233256">
    <property type="component" value="Unassembled WGS sequence"/>
</dbReference>
<name>A0A2N1PK74_9BACT</name>
<protein>
    <submittedName>
        <fullName evidence="4">ADP-ribose pyrophosphatase</fullName>
    </submittedName>
</protein>
<evidence type="ECO:0000259" key="3">
    <source>
        <dbReference type="PROSITE" id="PS51462"/>
    </source>
</evidence>
<dbReference type="SUPFAM" id="SSF55811">
    <property type="entry name" value="Nudix"/>
    <property type="match status" value="1"/>
</dbReference>
<evidence type="ECO:0000256" key="1">
    <source>
        <dbReference type="ARBA" id="ARBA00022801"/>
    </source>
</evidence>
<gene>
    <name evidence="4" type="ORF">CVV64_17280</name>
</gene>
<reference evidence="4" key="2">
    <citation type="submission" date="2017-11" db="EMBL/GenBank/DDBJ databases">
        <authorList>
            <person name="Han C.G."/>
        </authorList>
    </citation>
    <scope>NUCLEOTIDE SEQUENCE</scope>
    <source>
        <strain evidence="4">HGW-Wallbacteria-1</strain>
    </source>
</reference>
<keyword evidence="1 2" id="KW-0378">Hydrolase</keyword>
<dbReference type="EMBL" id="PGXC01000035">
    <property type="protein sequence ID" value="PKK88753.1"/>
    <property type="molecule type" value="Genomic_DNA"/>
</dbReference>
<dbReference type="Gene3D" id="3.90.79.10">
    <property type="entry name" value="Nucleoside Triphosphate Pyrophosphohydrolase"/>
    <property type="match status" value="1"/>
</dbReference>
<dbReference type="GO" id="GO:0005829">
    <property type="term" value="C:cytosol"/>
    <property type="evidence" value="ECO:0007669"/>
    <property type="project" value="TreeGrafter"/>
</dbReference>
<evidence type="ECO:0000256" key="2">
    <source>
        <dbReference type="RuleBase" id="RU003476"/>
    </source>
</evidence>
<dbReference type="GO" id="GO:0006203">
    <property type="term" value="P:dGTP catabolic process"/>
    <property type="evidence" value="ECO:0007669"/>
    <property type="project" value="TreeGrafter"/>
</dbReference>
<dbReference type="FunFam" id="3.90.79.10:FF:000060">
    <property type="entry name" value="Nudix hydrolase 1"/>
    <property type="match status" value="1"/>
</dbReference>
<dbReference type="InterPro" id="IPR020476">
    <property type="entry name" value="Nudix_hydrolase"/>
</dbReference>
<dbReference type="Pfam" id="PF00293">
    <property type="entry name" value="NUDIX"/>
    <property type="match status" value="1"/>
</dbReference>
<reference evidence="4" key="1">
    <citation type="journal article" date="2017" name="ISME J.">
        <title>Potential for microbial H2 and metal transformations associated with novel bacteria and archaea in deep terrestrial subsurface sediments.</title>
        <authorList>
            <person name="Hernsdorf A.W."/>
            <person name="Amano Y."/>
            <person name="Miyakawa K."/>
            <person name="Ise K."/>
            <person name="Suzuki Y."/>
            <person name="Anantharaman K."/>
            <person name="Probst A."/>
            <person name="Burstein D."/>
            <person name="Thomas B.C."/>
            <person name="Banfield J.F."/>
        </authorList>
    </citation>
    <scope>NUCLEOTIDE SEQUENCE [LARGE SCALE GENOMIC DNA]</scope>
    <source>
        <strain evidence="4">HGW-Wallbacteria-1</strain>
    </source>
</reference>
<dbReference type="InterPro" id="IPR000086">
    <property type="entry name" value="NUDIX_hydrolase_dom"/>
</dbReference>
<sequence>MSDHTKSNHPRVGVGLIIENRDGKILVGRRIGSHAPHYSILGGHLELGETFEAAATREALEETGLQIENPVFITVTNNLETFQNEGVHYISIIMHTDSFTGIPKLMEPDRCEGWQWVDPESLPEPHFEPSRIGIEEWLRQRNCQPTQMKIQA</sequence>
<evidence type="ECO:0000313" key="4">
    <source>
        <dbReference type="EMBL" id="PKK88753.1"/>
    </source>
</evidence>
<accession>A0A2N1PK74</accession>
<dbReference type="PANTHER" id="PTHR16099">
    <property type="entry name" value="8-OXO-DGTP DIPHOSPHATES NUDT15"/>
    <property type="match status" value="1"/>
</dbReference>
<dbReference type="CDD" id="cd04678">
    <property type="entry name" value="NUDIX_MTH2_Nudt15"/>
    <property type="match status" value="1"/>
</dbReference>
<dbReference type="InterPro" id="IPR020084">
    <property type="entry name" value="NUDIX_hydrolase_CS"/>
</dbReference>
<dbReference type="GO" id="GO:0035539">
    <property type="term" value="F:8-oxo-7,8-dihydrodeoxyguanosine triphosphate pyrophosphatase activity"/>
    <property type="evidence" value="ECO:0007669"/>
    <property type="project" value="TreeGrafter"/>
</dbReference>
<dbReference type="PANTHER" id="PTHR16099:SF5">
    <property type="entry name" value="NUCLEOTIDE TRIPHOSPHATE DIPHOSPHATASE NUDT15"/>
    <property type="match status" value="1"/>
</dbReference>
<comment type="similarity">
    <text evidence="2">Belongs to the Nudix hydrolase family.</text>
</comment>
<dbReference type="InterPro" id="IPR015797">
    <property type="entry name" value="NUDIX_hydrolase-like_dom_sf"/>
</dbReference>
<dbReference type="PROSITE" id="PS00893">
    <property type="entry name" value="NUDIX_BOX"/>
    <property type="match status" value="1"/>
</dbReference>
<proteinExistence type="inferred from homology"/>
<dbReference type="AlphaFoldDB" id="A0A2N1PK74"/>
<organism evidence="4">
    <name type="scientific">Candidatus Wallbacteria bacterium HGW-Wallbacteria-1</name>
    <dbReference type="NCBI Taxonomy" id="2013854"/>
    <lineage>
        <taxon>Bacteria</taxon>
        <taxon>Candidatus Walliibacteriota</taxon>
    </lineage>
</organism>
<comment type="caution">
    <text evidence="4">The sequence shown here is derived from an EMBL/GenBank/DDBJ whole genome shotgun (WGS) entry which is preliminary data.</text>
</comment>